<feature type="binding site" evidence="9">
    <location>
        <position position="252"/>
    </location>
    <ligand>
        <name>K(+)</name>
        <dbReference type="ChEBI" id="CHEBI:29103"/>
    </ligand>
</feature>
<comment type="cofactor">
    <cofactor evidence="9">
        <name>Mg(2+)</name>
        <dbReference type="ChEBI" id="CHEBI:18420"/>
    </cofactor>
    <text evidence="9">Requires a divalent cation, most likely magnesium in vivo, as an electrophilic catalyst to aid phosphoryl group transfer. It is the chelate of the metal and the nucleotide that is the actual substrate.</text>
</comment>
<feature type="domain" description="Carbohydrate kinase PfkB" evidence="11">
    <location>
        <begin position="24"/>
        <end position="298"/>
    </location>
</feature>
<evidence type="ECO:0000256" key="6">
    <source>
        <dbReference type="ARBA" id="ARBA00022842"/>
    </source>
</evidence>
<dbReference type="PANTHER" id="PTHR10584">
    <property type="entry name" value="SUGAR KINASE"/>
    <property type="match status" value="1"/>
</dbReference>
<comment type="pathway">
    <text evidence="9">Carbohydrate metabolism; D-ribose degradation; D-ribose 5-phosphate from beta-D-ribopyranose: step 2/2.</text>
</comment>
<dbReference type="GO" id="GO:0004747">
    <property type="term" value="F:ribokinase activity"/>
    <property type="evidence" value="ECO:0007669"/>
    <property type="project" value="UniProtKB-EC"/>
</dbReference>
<feature type="binding site" evidence="9">
    <location>
        <begin position="14"/>
        <end position="16"/>
    </location>
    <ligand>
        <name>substrate</name>
    </ligand>
</feature>
<comment type="catalytic activity">
    <reaction evidence="9">
        <text>D-ribose + ATP = D-ribose 5-phosphate + ADP + H(+)</text>
        <dbReference type="Rhea" id="RHEA:13697"/>
        <dbReference type="ChEBI" id="CHEBI:15378"/>
        <dbReference type="ChEBI" id="CHEBI:30616"/>
        <dbReference type="ChEBI" id="CHEBI:47013"/>
        <dbReference type="ChEBI" id="CHEBI:78346"/>
        <dbReference type="ChEBI" id="CHEBI:456216"/>
        <dbReference type="EC" id="2.7.1.15"/>
    </reaction>
</comment>
<keyword evidence="9" id="KW-0963">Cytoplasm</keyword>
<comment type="caution">
    <text evidence="12">The sequence shown here is derived from an EMBL/GenBank/DDBJ whole genome shotgun (WGS) entry which is preliminary data.</text>
</comment>
<feature type="binding site" evidence="9">
    <location>
        <position position="256"/>
    </location>
    <ligand>
        <name>substrate</name>
    </ligand>
</feature>
<proteinExistence type="inferred from homology"/>
<dbReference type="Pfam" id="PF00294">
    <property type="entry name" value="PfkB"/>
    <property type="match status" value="1"/>
</dbReference>
<dbReference type="NCBIfam" id="TIGR02152">
    <property type="entry name" value="D_ribokin_bact"/>
    <property type="match status" value="1"/>
</dbReference>
<dbReference type="PANTHER" id="PTHR10584:SF166">
    <property type="entry name" value="RIBOKINASE"/>
    <property type="match status" value="1"/>
</dbReference>
<evidence type="ECO:0000256" key="9">
    <source>
        <dbReference type="HAMAP-Rule" id="MF_01987"/>
    </source>
</evidence>
<comment type="activity regulation">
    <text evidence="9">Activated by a monovalent cation that binds near, but not in, the active site. The most likely occupant of the site in vivo is potassium. Ion binding induces a conformational change that may alter substrate affinity.</text>
</comment>
<protein>
    <recommendedName>
        <fullName evidence="9 10">Ribokinase</fullName>
        <shortName evidence="9">RK</shortName>
        <ecNumber evidence="9 10">2.7.1.15</ecNumber>
    </recommendedName>
</protein>
<keyword evidence="8 9" id="KW-0119">Carbohydrate metabolism</keyword>
<keyword evidence="1 9" id="KW-0808">Transferase</keyword>
<dbReference type="InterPro" id="IPR011877">
    <property type="entry name" value="Ribokinase"/>
</dbReference>
<evidence type="ECO:0000256" key="8">
    <source>
        <dbReference type="ARBA" id="ARBA00023277"/>
    </source>
</evidence>
<reference evidence="12 13" key="1">
    <citation type="submission" date="2024-09" db="EMBL/GenBank/DDBJ databases">
        <authorList>
            <person name="Sun Q."/>
            <person name="Mori K."/>
        </authorList>
    </citation>
    <scope>NUCLEOTIDE SEQUENCE [LARGE SCALE GENOMIC DNA]</scope>
    <source>
        <strain evidence="12 13">CCM 8543</strain>
    </source>
</reference>
<keyword evidence="4 9" id="KW-0418">Kinase</keyword>
<evidence type="ECO:0000256" key="5">
    <source>
        <dbReference type="ARBA" id="ARBA00022840"/>
    </source>
</evidence>
<dbReference type="Gene3D" id="3.40.1190.20">
    <property type="match status" value="1"/>
</dbReference>
<dbReference type="HAMAP" id="MF_01987">
    <property type="entry name" value="Ribokinase"/>
    <property type="match status" value="1"/>
</dbReference>
<feature type="binding site" evidence="9">
    <location>
        <begin position="223"/>
        <end position="228"/>
    </location>
    <ligand>
        <name>ATP</name>
        <dbReference type="ChEBI" id="CHEBI:30616"/>
    </ligand>
</feature>
<evidence type="ECO:0000256" key="4">
    <source>
        <dbReference type="ARBA" id="ARBA00022777"/>
    </source>
</evidence>
<comment type="caution">
    <text evidence="9">Lacks conserved residue(s) required for the propagation of feature annotation.</text>
</comment>
<sequence length="312" mass="31958">MREGKPVVILGVFVADTAYRAARQPRMGETLLGSAFKLGPGGKGSNQAVAAARLGARVSFITRLGRDPFADMALATWREAGVEPAVVETPESYTGAAYIFVEEASGDNAIIVCPGAAMLISPEDVDARADLIRSAGVFVTQLEQPVAAAMRGLAIAREAGVTTVLNPAPATELPAEIFGLCDYITPNETEAEALTGIAVASVEDAQRAARTLLEKGVGAAVITLGERGAFLLGKGESRHLPAFDAGPVVETTGAGDAFNGGFAAALARGLAPAQAVRFGCAVAGISVTRPGTAPSMPTLAEVDALLARQERS</sequence>
<feature type="binding site" evidence="9">
    <location>
        <position position="187"/>
    </location>
    <ligand>
        <name>ATP</name>
        <dbReference type="ChEBI" id="CHEBI:30616"/>
    </ligand>
</feature>
<keyword evidence="3 9" id="KW-0547">Nucleotide-binding</keyword>
<dbReference type="EMBL" id="JBHLXD010000031">
    <property type="protein sequence ID" value="MFC0209875.1"/>
    <property type="molecule type" value="Genomic_DNA"/>
</dbReference>
<feature type="active site" description="Proton acceptor" evidence="9">
    <location>
        <position position="256"/>
    </location>
</feature>
<evidence type="ECO:0000256" key="2">
    <source>
        <dbReference type="ARBA" id="ARBA00022723"/>
    </source>
</evidence>
<dbReference type="InterPro" id="IPR029056">
    <property type="entry name" value="Ribokinase-like"/>
</dbReference>
<accession>A0ABV6DB49</accession>
<comment type="function">
    <text evidence="9">Catalyzes the phosphorylation of ribose at O-5 in a reaction requiring ATP and magnesium. The resulting D-ribose-5-phosphate can then be used either for sythesis of nucleotides, histidine, and tryptophan, or as a component of the pentose phosphate pathway.</text>
</comment>
<comment type="subcellular location">
    <subcellularLocation>
        <location evidence="9">Cytoplasm</location>
    </subcellularLocation>
</comment>
<dbReference type="CDD" id="cd01174">
    <property type="entry name" value="ribokinase"/>
    <property type="match status" value="1"/>
</dbReference>
<dbReference type="EC" id="2.7.1.15" evidence="9 10"/>
<organism evidence="12 13">
    <name type="scientific">Chelativorans intermedius</name>
    <dbReference type="NCBI Taxonomy" id="515947"/>
    <lineage>
        <taxon>Bacteria</taxon>
        <taxon>Pseudomonadati</taxon>
        <taxon>Pseudomonadota</taxon>
        <taxon>Alphaproteobacteria</taxon>
        <taxon>Hyphomicrobiales</taxon>
        <taxon>Phyllobacteriaceae</taxon>
        <taxon>Chelativorans</taxon>
    </lineage>
</organism>
<evidence type="ECO:0000256" key="3">
    <source>
        <dbReference type="ARBA" id="ARBA00022741"/>
    </source>
</evidence>
<evidence type="ECO:0000313" key="12">
    <source>
        <dbReference type="EMBL" id="MFC0209875.1"/>
    </source>
</evidence>
<keyword evidence="13" id="KW-1185">Reference proteome</keyword>
<feature type="binding site" evidence="9">
    <location>
        <position position="291"/>
    </location>
    <ligand>
        <name>K(+)</name>
        <dbReference type="ChEBI" id="CHEBI:29103"/>
    </ligand>
</feature>
<dbReference type="InterPro" id="IPR002139">
    <property type="entry name" value="Ribo/fructo_kinase"/>
</dbReference>
<keyword evidence="2 9" id="KW-0479">Metal-binding</keyword>
<keyword evidence="7 9" id="KW-0630">Potassium</keyword>
<evidence type="ECO:0000256" key="1">
    <source>
        <dbReference type="ARBA" id="ARBA00022679"/>
    </source>
</evidence>
<evidence type="ECO:0000256" key="10">
    <source>
        <dbReference type="NCBIfam" id="TIGR02152"/>
    </source>
</evidence>
<evidence type="ECO:0000313" key="13">
    <source>
        <dbReference type="Proteomes" id="UP001589755"/>
    </source>
</evidence>
<name>A0ABV6DB49_9HYPH</name>
<evidence type="ECO:0000256" key="7">
    <source>
        <dbReference type="ARBA" id="ARBA00022958"/>
    </source>
</evidence>
<keyword evidence="6 9" id="KW-0460">Magnesium</keyword>
<dbReference type="Proteomes" id="UP001589755">
    <property type="component" value="Unassembled WGS sequence"/>
</dbReference>
<feature type="binding site" evidence="9">
    <location>
        <position position="295"/>
    </location>
    <ligand>
        <name>K(+)</name>
        <dbReference type="ChEBI" id="CHEBI:29103"/>
    </ligand>
</feature>
<dbReference type="PRINTS" id="PR00990">
    <property type="entry name" value="RIBOKINASE"/>
</dbReference>
<dbReference type="SUPFAM" id="SSF53613">
    <property type="entry name" value="Ribokinase-like"/>
    <property type="match status" value="1"/>
</dbReference>
<feature type="binding site" evidence="9">
    <location>
        <position position="286"/>
    </location>
    <ligand>
        <name>K(+)</name>
        <dbReference type="ChEBI" id="CHEBI:29103"/>
    </ligand>
</feature>
<feature type="binding site" evidence="9">
    <location>
        <position position="289"/>
    </location>
    <ligand>
        <name>K(+)</name>
        <dbReference type="ChEBI" id="CHEBI:29103"/>
    </ligand>
</feature>
<evidence type="ECO:0000259" key="11">
    <source>
        <dbReference type="Pfam" id="PF00294"/>
    </source>
</evidence>
<dbReference type="RefSeq" id="WP_261522464.1">
    <property type="nucleotide sequence ID" value="NZ_JAODNW010000028.1"/>
</dbReference>
<feature type="binding site" evidence="9">
    <location>
        <begin position="42"/>
        <end position="46"/>
    </location>
    <ligand>
        <name>substrate</name>
    </ligand>
</feature>
<feature type="binding site" evidence="9">
    <location>
        <position position="143"/>
    </location>
    <ligand>
        <name>substrate</name>
    </ligand>
</feature>
<feature type="binding site" evidence="9">
    <location>
        <begin position="255"/>
        <end position="256"/>
    </location>
    <ligand>
        <name>ATP</name>
        <dbReference type="ChEBI" id="CHEBI:30616"/>
    </ligand>
</feature>
<comment type="subunit">
    <text evidence="9">Homodimer.</text>
</comment>
<gene>
    <name evidence="9 12" type="primary">rbsK</name>
    <name evidence="12" type="ORF">ACFFJ2_15840</name>
</gene>
<comment type="similarity">
    <text evidence="9">Belongs to the carbohydrate kinase PfkB family. Ribokinase subfamily.</text>
</comment>
<keyword evidence="5 9" id="KW-0067">ATP-binding</keyword>
<dbReference type="InterPro" id="IPR011611">
    <property type="entry name" value="PfkB_dom"/>
</dbReference>